<gene>
    <name evidence="2" type="ORF">CPT_Pollock63</name>
</gene>
<accession>A0A0A0YRM5</accession>
<evidence type="ECO:0000313" key="2">
    <source>
        <dbReference type="EMBL" id="AIX12422.1"/>
    </source>
</evidence>
<dbReference type="RefSeq" id="YP_009152164.1">
    <property type="nucleotide sequence ID" value="NC_027381.1"/>
</dbReference>
<evidence type="ECO:0000256" key="1">
    <source>
        <dbReference type="SAM" id="Coils"/>
    </source>
</evidence>
<sequence length="214" mass="23461">MMAVVINPITNEDLTTKVVGGSGIFDELMSAANAHLDNQWDKDRITGTQYAEVYLGQLTAVLAQAVTFLIEKDKTYLNNLLVESQINLANKQIELADKELEKADKELQLLDKQIELQQLNADLIAQKVKTEIAQISDTVDGTSVTGIIGAQVALYKQQKEGFLRDAEQKALKIIADTWITRKTVDDGTPLPTGFDTSAVDAFTKKVADGVSVTY</sequence>
<dbReference type="OrthoDB" id="6333at10239"/>
<protein>
    <submittedName>
        <fullName evidence="2">Uncharacterized protein</fullName>
    </submittedName>
</protein>
<dbReference type="KEGG" id="vg:24724600"/>
<organism evidence="2 3">
    <name type="scientific">Escherichia phage Pollock</name>
    <dbReference type="NCBI Taxonomy" id="1540097"/>
    <lineage>
        <taxon>Viruses</taxon>
        <taxon>Duplodnaviria</taxon>
        <taxon>Heunggongvirae</taxon>
        <taxon>Uroviricota</taxon>
        <taxon>Caudoviricetes</taxon>
        <taxon>Schitoviridae</taxon>
        <taxon>Humphriesvirinae</taxon>
        <taxon>Pollockvirus</taxon>
        <taxon>Pollockvirus pollock</taxon>
    </lineage>
</organism>
<proteinExistence type="predicted"/>
<dbReference type="GeneID" id="24724600"/>
<dbReference type="Proteomes" id="UP000030324">
    <property type="component" value="Segment"/>
</dbReference>
<keyword evidence="1" id="KW-0175">Coiled coil</keyword>
<reference evidence="2 3" key="1">
    <citation type="journal article" date="2015" name="Genome Announc.">
        <title>Complete Genome Sequence of Enterotoxigenic Escherichia coli N4-Like Podophage Pollock.</title>
        <authorList>
            <person name="Patel R.S."/>
            <person name="Lessor L.E."/>
            <person name="Hernandez A.C."/>
            <person name="Kuty Everett G.F."/>
        </authorList>
    </citation>
    <scope>NUCLEOTIDE SEQUENCE [LARGE SCALE GENOMIC DNA]</scope>
</reference>
<dbReference type="EMBL" id="KM236242">
    <property type="protein sequence ID" value="AIX12422.1"/>
    <property type="molecule type" value="Genomic_DNA"/>
</dbReference>
<feature type="coiled-coil region" evidence="1">
    <location>
        <begin position="81"/>
        <end position="122"/>
    </location>
</feature>
<keyword evidence="3" id="KW-1185">Reference proteome</keyword>
<name>A0A0A0YRM5_9CAUD</name>
<evidence type="ECO:0000313" key="3">
    <source>
        <dbReference type="Proteomes" id="UP000030324"/>
    </source>
</evidence>